<name>A0A4R6X4P5_9GAMM</name>
<dbReference type="GO" id="GO:0006950">
    <property type="term" value="P:response to stress"/>
    <property type="evidence" value="ECO:0007669"/>
    <property type="project" value="TreeGrafter"/>
</dbReference>
<accession>A0A4R6X4P5</accession>
<dbReference type="AlphaFoldDB" id="A0A4R6X4P5"/>
<dbReference type="OrthoDB" id="6196575at2"/>
<dbReference type="InterPro" id="IPR036390">
    <property type="entry name" value="WH_DNA-bd_sf"/>
</dbReference>
<comment type="caution">
    <text evidence="2">The sequence shown here is derived from an EMBL/GenBank/DDBJ whole genome shotgun (WGS) entry which is preliminary data.</text>
</comment>
<dbReference type="Gene3D" id="1.10.10.10">
    <property type="entry name" value="Winged helix-like DNA-binding domain superfamily/Winged helix DNA-binding domain"/>
    <property type="match status" value="1"/>
</dbReference>
<dbReference type="Pfam" id="PF01047">
    <property type="entry name" value="MarR"/>
    <property type="match status" value="1"/>
</dbReference>
<proteinExistence type="predicted"/>
<dbReference type="GO" id="GO:0003700">
    <property type="term" value="F:DNA-binding transcription factor activity"/>
    <property type="evidence" value="ECO:0007669"/>
    <property type="project" value="InterPro"/>
</dbReference>
<dbReference type="RefSeq" id="WP_133563013.1">
    <property type="nucleotide sequence ID" value="NZ_SNZA01000004.1"/>
</dbReference>
<reference evidence="2 3" key="1">
    <citation type="submission" date="2019-03" db="EMBL/GenBank/DDBJ databases">
        <title>Genomic Encyclopedia of Type Strains, Phase IV (KMG-IV): sequencing the most valuable type-strain genomes for metagenomic binning, comparative biology and taxonomic classification.</title>
        <authorList>
            <person name="Goeker M."/>
        </authorList>
    </citation>
    <scope>NUCLEOTIDE SEQUENCE [LARGE SCALE GENOMIC DNA]</scope>
    <source>
        <strain evidence="2 3">DSM 5604</strain>
    </source>
</reference>
<keyword evidence="3" id="KW-1185">Reference proteome</keyword>
<dbReference type="InterPro" id="IPR000835">
    <property type="entry name" value="HTH_MarR-typ"/>
</dbReference>
<evidence type="ECO:0000313" key="2">
    <source>
        <dbReference type="EMBL" id="TDR12370.1"/>
    </source>
</evidence>
<dbReference type="SMART" id="SM00347">
    <property type="entry name" value="HTH_MARR"/>
    <property type="match status" value="1"/>
</dbReference>
<dbReference type="PANTHER" id="PTHR33164:SF43">
    <property type="entry name" value="HTH-TYPE TRANSCRIPTIONAL REPRESSOR YETL"/>
    <property type="match status" value="1"/>
</dbReference>
<dbReference type="InterPro" id="IPR039422">
    <property type="entry name" value="MarR/SlyA-like"/>
</dbReference>
<evidence type="ECO:0000313" key="3">
    <source>
        <dbReference type="Proteomes" id="UP000295729"/>
    </source>
</evidence>
<feature type="domain" description="HTH marR-type" evidence="1">
    <location>
        <begin position="1"/>
        <end position="139"/>
    </location>
</feature>
<dbReference type="Proteomes" id="UP000295729">
    <property type="component" value="Unassembled WGS sequence"/>
</dbReference>
<dbReference type="SUPFAM" id="SSF46785">
    <property type="entry name" value="Winged helix' DNA-binding domain"/>
    <property type="match status" value="1"/>
</dbReference>
<organism evidence="2 3">
    <name type="scientific">Marinomonas communis</name>
    <dbReference type="NCBI Taxonomy" id="28254"/>
    <lineage>
        <taxon>Bacteria</taxon>
        <taxon>Pseudomonadati</taxon>
        <taxon>Pseudomonadota</taxon>
        <taxon>Gammaproteobacteria</taxon>
        <taxon>Oceanospirillales</taxon>
        <taxon>Oceanospirillaceae</taxon>
        <taxon>Marinomonas</taxon>
    </lineage>
</organism>
<dbReference type="PROSITE" id="PS50995">
    <property type="entry name" value="HTH_MARR_2"/>
    <property type="match status" value="1"/>
</dbReference>
<protein>
    <submittedName>
        <fullName evidence="2">MarR family transcriptional regulator</fullName>
    </submittedName>
</protein>
<dbReference type="InterPro" id="IPR036388">
    <property type="entry name" value="WH-like_DNA-bd_sf"/>
</dbReference>
<dbReference type="EMBL" id="SNZA01000004">
    <property type="protein sequence ID" value="TDR12370.1"/>
    <property type="molecule type" value="Genomic_DNA"/>
</dbReference>
<dbReference type="PANTHER" id="PTHR33164">
    <property type="entry name" value="TRANSCRIPTIONAL REGULATOR, MARR FAMILY"/>
    <property type="match status" value="1"/>
</dbReference>
<sequence length="149" mass="17150">MAKFERDIQTALIGIISGLKHAMRYAMNDSDIPLSPLYFIILKMIHDCPNCTPMLIAHRCGRDKGQVTRLVKELESQSMVERFPNPEDKRSFFLRLTEQGKTCFGTLERYDIDALEAMTHGLTDEQLQHFLDIANIMSENLSLYQKSTH</sequence>
<evidence type="ECO:0000259" key="1">
    <source>
        <dbReference type="PROSITE" id="PS50995"/>
    </source>
</evidence>
<gene>
    <name evidence="2" type="ORF">C8D85_2403</name>
</gene>